<evidence type="ECO:0000256" key="5">
    <source>
        <dbReference type="ARBA" id="ARBA00023136"/>
    </source>
</evidence>
<feature type="transmembrane region" description="Helical" evidence="6">
    <location>
        <begin position="228"/>
        <end position="246"/>
    </location>
</feature>
<feature type="transmembrane region" description="Helical" evidence="6">
    <location>
        <begin position="437"/>
        <end position="460"/>
    </location>
</feature>
<feature type="transmembrane region" description="Helical" evidence="6">
    <location>
        <begin position="380"/>
        <end position="399"/>
    </location>
</feature>
<dbReference type="PANTHER" id="PTHR30250:SF26">
    <property type="entry name" value="PSMA PROTEIN"/>
    <property type="match status" value="1"/>
</dbReference>
<feature type="transmembrane region" description="Helical" evidence="6">
    <location>
        <begin position="40"/>
        <end position="61"/>
    </location>
</feature>
<feature type="transmembrane region" description="Helical" evidence="6">
    <location>
        <begin position="472"/>
        <end position="491"/>
    </location>
</feature>
<accession>A0ABX6SER1</accession>
<feature type="transmembrane region" description="Helical" evidence="6">
    <location>
        <begin position="258"/>
        <end position="281"/>
    </location>
</feature>
<evidence type="ECO:0000313" key="8">
    <source>
        <dbReference type="Proteomes" id="UP000515254"/>
    </source>
</evidence>
<dbReference type="PANTHER" id="PTHR30250">
    <property type="entry name" value="PST FAMILY PREDICTED COLANIC ACID TRANSPORTER"/>
    <property type="match status" value="1"/>
</dbReference>
<evidence type="ECO:0000256" key="3">
    <source>
        <dbReference type="ARBA" id="ARBA00022692"/>
    </source>
</evidence>
<feature type="transmembrane region" description="Helical" evidence="6">
    <location>
        <begin position="187"/>
        <end position="207"/>
    </location>
</feature>
<feature type="transmembrane region" description="Helical" evidence="6">
    <location>
        <begin position="82"/>
        <end position="105"/>
    </location>
</feature>
<keyword evidence="5 6" id="KW-0472">Membrane</keyword>
<evidence type="ECO:0000256" key="1">
    <source>
        <dbReference type="ARBA" id="ARBA00004651"/>
    </source>
</evidence>
<protein>
    <recommendedName>
        <fullName evidence="9">Polysaccharide biosynthesis protein</fullName>
    </recommendedName>
</protein>
<feature type="transmembrane region" description="Helical" evidence="6">
    <location>
        <begin position="405"/>
        <end position="425"/>
    </location>
</feature>
<dbReference type="EMBL" id="CP060009">
    <property type="protein sequence ID" value="QNG99599.1"/>
    <property type="molecule type" value="Genomic_DNA"/>
</dbReference>
<organism evidence="7 8">
    <name type="scientific">Pseudomonas sediminis</name>
    <dbReference type="NCBI Taxonomy" id="1691904"/>
    <lineage>
        <taxon>Bacteria</taxon>
        <taxon>Pseudomonadati</taxon>
        <taxon>Pseudomonadota</taxon>
        <taxon>Gammaproteobacteria</taxon>
        <taxon>Pseudomonadales</taxon>
        <taxon>Pseudomonadaceae</taxon>
        <taxon>Pseudomonas</taxon>
    </lineage>
</organism>
<keyword evidence="4 6" id="KW-1133">Transmembrane helix</keyword>
<gene>
    <name evidence="7" type="ORF">HNQ25_14960</name>
</gene>
<comment type="subcellular location">
    <subcellularLocation>
        <location evidence="1">Cell membrane</location>
        <topology evidence="1">Multi-pass membrane protein</topology>
    </subcellularLocation>
</comment>
<proteinExistence type="predicted"/>
<sequence length="501" mass="56099">MYNNFSLRTNVVFNYVGQLYATCIGILVLPLFLSHLGGEAYGLIGFFTLLQAWMSLLDLGMSPTLGREVARLRDNPSESGRLRTVVNTLETVFFVTGIVLAAILFQSREWISTRWLSFDQLSLDTVTTAVTIMAITVSIRWISSINRSGVNAYEAQVWMNVADVVINTLRFPVALWLMIVIDGGILLYFYYQLALVLVEVAVIRLKFRMLLPRNDVQSQLFSFSELKRVAPFALSVAYTGAIWVVITQLDKLLLSKFLTLTAFGYFTLVATVVAGVTMLSGPVNKAVLPRMTSLLAAERTEEMIDIYRLASRIVASTVLPLALIIALLPEMVIYTWTGDSEAASWTSRILPLFAIGSALLSIMTFPYLLQSAYGILKYHVRWNTLMVVLNVPLVIYAVTHYGAEGAAWVWLAFRLLALLLWVPFIHGKFAPGLHLRWLLEDLLPATLVSVLVMGLVNYYVQVDPYADRVISFFFLSGLAGFSIFLSLCFAMRDQLARRIFG</sequence>
<evidence type="ECO:0000313" key="7">
    <source>
        <dbReference type="EMBL" id="QNG99599.1"/>
    </source>
</evidence>
<evidence type="ECO:0008006" key="9">
    <source>
        <dbReference type="Google" id="ProtNLM"/>
    </source>
</evidence>
<feature type="transmembrane region" description="Helical" evidence="6">
    <location>
        <begin position="12"/>
        <end position="34"/>
    </location>
</feature>
<dbReference type="InterPro" id="IPR050833">
    <property type="entry name" value="Poly_Biosynth_Transport"/>
</dbReference>
<keyword evidence="3 6" id="KW-0812">Transmembrane</keyword>
<reference evidence="7 8" key="1">
    <citation type="journal article" date="2020" name="Microbiol. Resour. Announc.">
        <title>Complete genome sequences of four natural Pseudomonas isolates that catabolize a wide range of aromatic compounds relevant to lignin valorization.</title>
        <authorList>
            <person name="Hatmaker E.A."/>
            <person name="Presley G."/>
            <person name="Cannon O."/>
            <person name="Guss A.M."/>
            <person name="Elkins J.G."/>
        </authorList>
    </citation>
    <scope>NUCLEOTIDE SEQUENCE [LARGE SCALE GENOMIC DNA]</scope>
    <source>
        <strain evidence="7 8">B10D7D</strain>
    </source>
</reference>
<feature type="transmembrane region" description="Helical" evidence="6">
    <location>
        <begin position="164"/>
        <end position="181"/>
    </location>
</feature>
<name>A0ABX6SER1_9PSED</name>
<keyword evidence="8" id="KW-1185">Reference proteome</keyword>
<dbReference type="Proteomes" id="UP000515254">
    <property type="component" value="Chromosome"/>
</dbReference>
<dbReference type="RefSeq" id="WP_179545122.1">
    <property type="nucleotide sequence ID" value="NZ_CP060009.1"/>
</dbReference>
<feature type="transmembrane region" description="Helical" evidence="6">
    <location>
        <begin position="349"/>
        <end position="368"/>
    </location>
</feature>
<feature type="transmembrane region" description="Helical" evidence="6">
    <location>
        <begin position="309"/>
        <end position="329"/>
    </location>
</feature>
<evidence type="ECO:0000256" key="4">
    <source>
        <dbReference type="ARBA" id="ARBA00022989"/>
    </source>
</evidence>
<evidence type="ECO:0000256" key="2">
    <source>
        <dbReference type="ARBA" id="ARBA00022475"/>
    </source>
</evidence>
<evidence type="ECO:0000256" key="6">
    <source>
        <dbReference type="SAM" id="Phobius"/>
    </source>
</evidence>
<keyword evidence="2" id="KW-1003">Cell membrane</keyword>
<feature type="transmembrane region" description="Helical" evidence="6">
    <location>
        <begin position="125"/>
        <end position="143"/>
    </location>
</feature>